<evidence type="ECO:0000313" key="4">
    <source>
        <dbReference type="Proteomes" id="UP000594621"/>
    </source>
</evidence>
<evidence type="ECO:0000313" key="3">
    <source>
        <dbReference type="EMBL" id="QPF90716.1"/>
    </source>
</evidence>
<sequence>MEALLIGLSKWLAATSLSHTIQTVTWIIPTLQTIHILCVAIVFSSAVLVDLRIFRLFERDEQLRDVMRRFLPPIWPVLVMLLITGSLLIIGEPRRSLVNTTFYLKMALLLVAILLTATLQRTALGSPGFLEDRSRRLTGQALATLSVLVWCGVLFAGRWIAYTQAG</sequence>
<protein>
    <recommendedName>
        <fullName evidence="2">DUF6644 domain-containing protein</fullName>
    </recommendedName>
</protein>
<keyword evidence="1" id="KW-1133">Transmembrane helix</keyword>
<keyword evidence="1" id="KW-0472">Membrane</keyword>
<dbReference type="EMBL" id="CP061379">
    <property type="protein sequence ID" value="QPF90716.1"/>
    <property type="molecule type" value="Genomic_DNA"/>
</dbReference>
<dbReference type="AlphaFoldDB" id="A0A7S9D3U7"/>
<organism evidence="3 4">
    <name type="scientific">Bradyrhizobium commune</name>
    <dbReference type="NCBI Taxonomy" id="83627"/>
    <lineage>
        <taxon>Bacteria</taxon>
        <taxon>Pseudomonadati</taxon>
        <taxon>Pseudomonadota</taxon>
        <taxon>Alphaproteobacteria</taxon>
        <taxon>Hyphomicrobiales</taxon>
        <taxon>Nitrobacteraceae</taxon>
        <taxon>Bradyrhizobium</taxon>
    </lineage>
</organism>
<dbReference type="RefSeq" id="WP_195800299.1">
    <property type="nucleotide sequence ID" value="NZ_CP061379.1"/>
</dbReference>
<feature type="domain" description="DUF6644" evidence="2">
    <location>
        <begin position="15"/>
        <end position="162"/>
    </location>
</feature>
<feature type="transmembrane region" description="Helical" evidence="1">
    <location>
        <begin position="28"/>
        <end position="49"/>
    </location>
</feature>
<proteinExistence type="predicted"/>
<evidence type="ECO:0000256" key="1">
    <source>
        <dbReference type="SAM" id="Phobius"/>
    </source>
</evidence>
<evidence type="ECO:0000259" key="2">
    <source>
        <dbReference type="Pfam" id="PF20349"/>
    </source>
</evidence>
<feature type="transmembrane region" description="Helical" evidence="1">
    <location>
        <begin position="102"/>
        <end position="120"/>
    </location>
</feature>
<accession>A0A7S9D3U7</accession>
<reference evidence="3 4" key="1">
    <citation type="submission" date="2020-09" db="EMBL/GenBank/DDBJ databases">
        <title>Complete genomes of bradyrhizobia occurring on native shrubby legumes in Australia.</title>
        <authorList>
            <person name="Lafay B."/>
        </authorList>
    </citation>
    <scope>NUCLEOTIDE SEQUENCE [LARGE SCALE GENOMIC DNA]</scope>
    <source>
        <strain evidence="3 4">BDV5040</strain>
    </source>
</reference>
<dbReference type="InterPro" id="IPR046586">
    <property type="entry name" value="DUF6644"/>
</dbReference>
<feature type="transmembrane region" description="Helical" evidence="1">
    <location>
        <begin position="70"/>
        <end position="90"/>
    </location>
</feature>
<keyword evidence="1" id="KW-0812">Transmembrane</keyword>
<dbReference type="Pfam" id="PF20349">
    <property type="entry name" value="DUF6644"/>
    <property type="match status" value="1"/>
</dbReference>
<name>A0A7S9D3U7_9BRAD</name>
<gene>
    <name evidence="3" type="ORF">IC761_30215</name>
</gene>
<keyword evidence="4" id="KW-1185">Reference proteome</keyword>
<feature type="transmembrane region" description="Helical" evidence="1">
    <location>
        <begin position="141"/>
        <end position="161"/>
    </location>
</feature>
<dbReference type="KEGG" id="bcou:IC761_30215"/>
<dbReference type="Proteomes" id="UP000594621">
    <property type="component" value="Chromosome"/>
</dbReference>